<evidence type="ECO:0000313" key="2">
    <source>
        <dbReference type="EMBL" id="RMZ17971.1"/>
    </source>
</evidence>
<feature type="compositionally biased region" description="Low complexity" evidence="1">
    <location>
        <begin position="215"/>
        <end position="233"/>
    </location>
</feature>
<dbReference type="EMBL" id="QWIQ01000008">
    <property type="protein sequence ID" value="RMZ17971.1"/>
    <property type="molecule type" value="Genomic_DNA"/>
</dbReference>
<feature type="compositionally biased region" description="Low complexity" evidence="1">
    <location>
        <begin position="145"/>
        <end position="156"/>
    </location>
</feature>
<feature type="compositionally biased region" description="Polar residues" evidence="1">
    <location>
        <begin position="256"/>
        <end position="265"/>
    </location>
</feature>
<feature type="region of interest" description="Disordered" evidence="1">
    <location>
        <begin position="16"/>
        <end position="51"/>
    </location>
</feature>
<dbReference type="Proteomes" id="UP000281468">
    <property type="component" value="Unassembled WGS sequence"/>
</dbReference>
<feature type="region of interest" description="Disordered" evidence="1">
    <location>
        <begin position="65"/>
        <end position="328"/>
    </location>
</feature>
<evidence type="ECO:0000256" key="1">
    <source>
        <dbReference type="SAM" id="MobiDB-lite"/>
    </source>
</evidence>
<organism evidence="2 3">
    <name type="scientific">Hortaea werneckii</name>
    <name type="common">Black yeast</name>
    <name type="synonym">Cladosporium werneckii</name>
    <dbReference type="NCBI Taxonomy" id="91943"/>
    <lineage>
        <taxon>Eukaryota</taxon>
        <taxon>Fungi</taxon>
        <taxon>Dikarya</taxon>
        <taxon>Ascomycota</taxon>
        <taxon>Pezizomycotina</taxon>
        <taxon>Dothideomycetes</taxon>
        <taxon>Dothideomycetidae</taxon>
        <taxon>Mycosphaerellales</taxon>
        <taxon>Teratosphaeriaceae</taxon>
        <taxon>Hortaea</taxon>
    </lineage>
</organism>
<feature type="compositionally biased region" description="Low complexity" evidence="1">
    <location>
        <begin position="171"/>
        <end position="199"/>
    </location>
</feature>
<feature type="compositionally biased region" description="Basic and acidic residues" evidence="1">
    <location>
        <begin position="269"/>
        <end position="280"/>
    </location>
</feature>
<evidence type="ECO:0000313" key="3">
    <source>
        <dbReference type="Proteomes" id="UP000281468"/>
    </source>
</evidence>
<dbReference type="AlphaFoldDB" id="A0A3M7HX92"/>
<comment type="caution">
    <text evidence="2">The sequence shown here is derived from an EMBL/GenBank/DDBJ whole genome shotgun (WGS) entry which is preliminary data.</text>
</comment>
<feature type="compositionally biased region" description="Basic residues" evidence="1">
    <location>
        <begin position="238"/>
        <end position="253"/>
    </location>
</feature>
<feature type="compositionally biased region" description="Polar residues" evidence="1">
    <location>
        <begin position="121"/>
        <end position="132"/>
    </location>
</feature>
<gene>
    <name evidence="2" type="ORF">D0862_00669</name>
</gene>
<protein>
    <submittedName>
        <fullName evidence="2">Uncharacterized protein</fullName>
    </submittedName>
</protein>
<feature type="compositionally biased region" description="Polar residues" evidence="1">
    <location>
        <begin position="200"/>
        <end position="212"/>
    </location>
</feature>
<feature type="compositionally biased region" description="Polar residues" evidence="1">
    <location>
        <begin position="36"/>
        <end position="49"/>
    </location>
</feature>
<sequence length="328" mass="35412">MDGRNLGLKHLHQLTASPALSLPPSVAFDPPGALQSAANMASTNTNKRSSYMPLSVQPVYCSSTADANASATPDSPPESPASSAGRPPTPGGGPLTSHPTNPNDLCGAFPPTPDPERESQRAPSIHSNFKQQQQRRESIFKLPISPASASPAAQSPEEPPQNRRASGVRKLLSLSSLRSSFSSSRTSLSLPQQQPSEQSNYHPWQSSATQGTKRPASPSMTSTDTSTPDSQQPVPRQPLRHKKSASNWFKRKSSLFMMSSDNLTEMSDENSRPHTRESKRLKTAISDPIPIPPQEPVIKERTPPPVLPQIGNAFNGGELGWDEDMFKD</sequence>
<reference evidence="2 3" key="1">
    <citation type="journal article" date="2018" name="BMC Genomics">
        <title>Genomic evidence for intraspecific hybridization in a clonal and extremely halotolerant yeast.</title>
        <authorList>
            <person name="Gostincar C."/>
            <person name="Stajich J.E."/>
            <person name="Zupancic J."/>
            <person name="Zalar P."/>
            <person name="Gunde-Cimerman N."/>
        </authorList>
    </citation>
    <scope>NUCLEOTIDE SEQUENCE [LARGE SCALE GENOMIC DNA]</scope>
    <source>
        <strain evidence="2 3">EXF-171</strain>
    </source>
</reference>
<proteinExistence type="predicted"/>
<accession>A0A3M7HX92</accession>
<name>A0A3M7HX92_HORWE</name>